<evidence type="ECO:0000259" key="1">
    <source>
        <dbReference type="PROSITE" id="PS50011"/>
    </source>
</evidence>
<dbReference type="GO" id="GO:0004672">
    <property type="term" value="F:protein kinase activity"/>
    <property type="evidence" value="ECO:0007669"/>
    <property type="project" value="InterPro"/>
</dbReference>
<protein>
    <recommendedName>
        <fullName evidence="1">Protein kinase domain-containing protein</fullName>
    </recommendedName>
</protein>
<evidence type="ECO:0000313" key="2">
    <source>
        <dbReference type="Proteomes" id="UP000887575"/>
    </source>
</evidence>
<name>A0AAF3EC24_9BILA</name>
<dbReference type="AlphaFoldDB" id="A0AAF3EC24"/>
<sequence length="257" mass="29238">MKVGIVHRDIKPSNVLVTRDFILKLGDFGSRVEVDLFEPMIDKTQVNVVKPVGFDGTTERLQLALQNEGLWDGEINAGFHNDYAFDINVVPYKNETRILKSHLEHYFGCPNYFLFARVRSDPERLWIQIPTLEGEEGLTMHRDTLAFANVTAKQNDIDPARDDLQIVPQYYLHFVVERISMTLESQEKSLLSSSIIRYDYIRPTPQCNKHCTSKTPIAGMVQCCKAAGASNFGFCTKHNQALCAAWTEEYTVIWTSG</sequence>
<proteinExistence type="predicted"/>
<dbReference type="Proteomes" id="UP000887575">
    <property type="component" value="Unassembled WGS sequence"/>
</dbReference>
<dbReference type="Gene3D" id="1.10.510.10">
    <property type="entry name" value="Transferase(Phosphotransferase) domain 1"/>
    <property type="match status" value="1"/>
</dbReference>
<dbReference type="InterPro" id="IPR011009">
    <property type="entry name" value="Kinase-like_dom_sf"/>
</dbReference>
<dbReference type="SUPFAM" id="SSF56112">
    <property type="entry name" value="Protein kinase-like (PK-like)"/>
    <property type="match status" value="1"/>
</dbReference>
<organism evidence="2 3">
    <name type="scientific">Mesorhabditis belari</name>
    <dbReference type="NCBI Taxonomy" id="2138241"/>
    <lineage>
        <taxon>Eukaryota</taxon>
        <taxon>Metazoa</taxon>
        <taxon>Ecdysozoa</taxon>
        <taxon>Nematoda</taxon>
        <taxon>Chromadorea</taxon>
        <taxon>Rhabditida</taxon>
        <taxon>Rhabditina</taxon>
        <taxon>Rhabditomorpha</taxon>
        <taxon>Rhabditoidea</taxon>
        <taxon>Rhabditidae</taxon>
        <taxon>Mesorhabditinae</taxon>
        <taxon>Mesorhabditis</taxon>
    </lineage>
</organism>
<accession>A0AAF3EC24</accession>
<feature type="domain" description="Protein kinase" evidence="1">
    <location>
        <begin position="1"/>
        <end position="213"/>
    </location>
</feature>
<evidence type="ECO:0000313" key="3">
    <source>
        <dbReference type="WBParaSite" id="MBELARI_LOCUS11502"/>
    </source>
</evidence>
<dbReference type="GO" id="GO:0005524">
    <property type="term" value="F:ATP binding"/>
    <property type="evidence" value="ECO:0007669"/>
    <property type="project" value="InterPro"/>
</dbReference>
<dbReference type="PROSITE" id="PS50011">
    <property type="entry name" value="PROTEIN_KINASE_DOM"/>
    <property type="match status" value="1"/>
</dbReference>
<reference evidence="3" key="1">
    <citation type="submission" date="2024-02" db="UniProtKB">
        <authorList>
            <consortium name="WormBaseParasite"/>
        </authorList>
    </citation>
    <scope>IDENTIFICATION</scope>
</reference>
<dbReference type="WBParaSite" id="MBELARI_LOCUS11502">
    <property type="protein sequence ID" value="MBELARI_LOCUS11502"/>
    <property type="gene ID" value="MBELARI_LOCUS11502"/>
</dbReference>
<keyword evidence="2" id="KW-1185">Reference proteome</keyword>
<dbReference type="PROSITE" id="PS00108">
    <property type="entry name" value="PROTEIN_KINASE_ST"/>
    <property type="match status" value="1"/>
</dbReference>
<dbReference type="InterPro" id="IPR008271">
    <property type="entry name" value="Ser/Thr_kinase_AS"/>
</dbReference>
<dbReference type="InterPro" id="IPR000719">
    <property type="entry name" value="Prot_kinase_dom"/>
</dbReference>